<dbReference type="KEGG" id="vpo:Kpol_2002p107"/>
<keyword evidence="6 10" id="KW-0732">Signal</keyword>
<dbReference type="InParanoid" id="A7TFM0"/>
<dbReference type="OMA" id="RYEYARE"/>
<evidence type="ECO:0000256" key="5">
    <source>
        <dbReference type="ARBA" id="ARBA00022692"/>
    </source>
</evidence>
<dbReference type="GO" id="GO:0005198">
    <property type="term" value="F:structural molecule activity"/>
    <property type="evidence" value="ECO:0007669"/>
    <property type="project" value="EnsemblFungi"/>
</dbReference>
<dbReference type="GeneID" id="5547362"/>
<dbReference type="PANTHER" id="PTHR21049">
    <property type="entry name" value="RIBOPHORIN I"/>
    <property type="match status" value="1"/>
</dbReference>
<evidence type="ECO:0000256" key="2">
    <source>
        <dbReference type="ARBA" id="ARBA00004115"/>
    </source>
</evidence>
<reference evidence="11 12" key="1">
    <citation type="journal article" date="2007" name="Proc. Natl. Acad. Sci. U.S.A.">
        <title>Independent sorting-out of thousands of duplicated gene pairs in two yeast species descended from a whole-genome duplication.</title>
        <authorList>
            <person name="Scannell D.R."/>
            <person name="Frank A.C."/>
            <person name="Conant G.C."/>
            <person name="Byrne K.P."/>
            <person name="Woolfit M."/>
            <person name="Wolfe K.H."/>
        </authorList>
    </citation>
    <scope>NUCLEOTIDE SEQUENCE [LARGE SCALE GENOMIC DNA]</scope>
    <source>
        <strain evidence="12">ATCC 22028 / DSM 70294 / BCRC 21397 / CBS 2163 / NBRC 10782 / NRRL Y-8283 / UCD 57-17</strain>
    </source>
</reference>
<dbReference type="eggNOG" id="KOG2291">
    <property type="taxonomic scope" value="Eukaryota"/>
</dbReference>
<dbReference type="STRING" id="436907.A7TFM0"/>
<organism evidence="12">
    <name type="scientific">Vanderwaltozyma polyspora (strain ATCC 22028 / DSM 70294 / BCRC 21397 / CBS 2163 / NBRC 10782 / NRRL Y-8283 / UCD 57-17)</name>
    <name type="common">Kluyveromyces polysporus</name>
    <dbReference type="NCBI Taxonomy" id="436907"/>
    <lineage>
        <taxon>Eukaryota</taxon>
        <taxon>Fungi</taxon>
        <taxon>Dikarya</taxon>
        <taxon>Ascomycota</taxon>
        <taxon>Saccharomycotina</taxon>
        <taxon>Saccharomycetes</taxon>
        <taxon>Saccharomycetales</taxon>
        <taxon>Saccharomycetaceae</taxon>
        <taxon>Vanderwaltozyma</taxon>
    </lineage>
</organism>
<comment type="pathway">
    <text evidence="3 10">Protein modification; protein glycosylation.</text>
</comment>
<feature type="signal peptide" evidence="10">
    <location>
        <begin position="1"/>
        <end position="20"/>
    </location>
</feature>
<evidence type="ECO:0000256" key="10">
    <source>
        <dbReference type="RuleBase" id="RU361143"/>
    </source>
</evidence>
<comment type="subunit">
    <text evidence="10">Component of the oligosaccharyltransferase (OST) complex.</text>
</comment>
<feature type="transmembrane region" description="Helical" evidence="10">
    <location>
        <begin position="444"/>
        <end position="465"/>
    </location>
</feature>
<dbReference type="Pfam" id="PF04597">
    <property type="entry name" value="Ribophorin_I"/>
    <property type="match status" value="1"/>
</dbReference>
<keyword evidence="8 10" id="KW-1133">Transmembrane helix</keyword>
<dbReference type="AlphaFoldDB" id="A7TFM0"/>
<keyword evidence="12" id="KW-1185">Reference proteome</keyword>
<evidence type="ECO:0000256" key="7">
    <source>
        <dbReference type="ARBA" id="ARBA00022824"/>
    </source>
</evidence>
<keyword evidence="7 10" id="KW-0256">Endoplasmic reticulum</keyword>
<dbReference type="OrthoDB" id="310030at2759"/>
<comment type="function">
    <text evidence="1 10">Subunit of the oligosaccharyl transferase (OST) complex that catalyzes the initial transfer of a defined glycan (Glc(3)Man(9)GlcNAc(2) in eukaryotes) from the lipid carrier dolichol-pyrophosphate to an asparagine residue within an Asn-X-Ser/Thr consensus motif in nascent polypeptide chains, the first step in protein N-glycosylation. N-glycosylation occurs cotranslationally and the complex associates with the Sec61 complex at the channel-forming translocon complex that mediates protein translocation across the endoplasmic reticulum (ER). All subunits are required for a maximal enzyme activity.</text>
</comment>
<dbReference type="GO" id="GO:0008250">
    <property type="term" value="C:oligosaccharyltransferase complex"/>
    <property type="evidence" value="ECO:0007669"/>
    <property type="project" value="UniProtKB-UniRule"/>
</dbReference>
<dbReference type="FunCoup" id="A7TFM0">
    <property type="interactions" value="1173"/>
</dbReference>
<name>A7TFM0_VANPO</name>
<dbReference type="Proteomes" id="UP000000267">
    <property type="component" value="Unassembled WGS sequence"/>
</dbReference>
<keyword evidence="9 10" id="KW-0472">Membrane</keyword>
<dbReference type="PANTHER" id="PTHR21049:SF0">
    <property type="entry name" value="DOLICHYL-DIPHOSPHOOLIGOSACCHARIDE--PROTEIN GLYCOSYLTRANSFERASE SUBUNIT 1"/>
    <property type="match status" value="1"/>
</dbReference>
<dbReference type="EMBL" id="DS480383">
    <property type="protein sequence ID" value="EDO19034.1"/>
    <property type="molecule type" value="Genomic_DNA"/>
</dbReference>
<evidence type="ECO:0000256" key="8">
    <source>
        <dbReference type="ARBA" id="ARBA00022989"/>
    </source>
</evidence>
<evidence type="ECO:0000256" key="4">
    <source>
        <dbReference type="ARBA" id="ARBA00008905"/>
    </source>
</evidence>
<dbReference type="GO" id="GO:0006488">
    <property type="term" value="P:dolichol-linked oligosaccharide biosynthetic process"/>
    <property type="evidence" value="ECO:0007669"/>
    <property type="project" value="EnsemblFungi"/>
</dbReference>
<evidence type="ECO:0000313" key="12">
    <source>
        <dbReference type="Proteomes" id="UP000000267"/>
    </source>
</evidence>
<keyword evidence="5 10" id="KW-0812">Transmembrane</keyword>
<comment type="subcellular location">
    <subcellularLocation>
        <location evidence="2 10">Endoplasmic reticulum membrane</location>
        <topology evidence="2 10">Single-pass type I membrane protein</topology>
    </subcellularLocation>
</comment>
<dbReference type="HOGENOM" id="CLU_031381_1_0_1"/>
<evidence type="ECO:0000256" key="3">
    <source>
        <dbReference type="ARBA" id="ARBA00004922"/>
    </source>
</evidence>
<dbReference type="PhylomeDB" id="A7TFM0"/>
<gene>
    <name evidence="11" type="ORF">Kpol_2002p107</name>
</gene>
<dbReference type="InterPro" id="IPR007676">
    <property type="entry name" value="Ribophorin_I"/>
</dbReference>
<evidence type="ECO:0000256" key="6">
    <source>
        <dbReference type="ARBA" id="ARBA00022729"/>
    </source>
</evidence>
<protein>
    <recommendedName>
        <fullName evidence="10">Dolichyl-diphosphooligosaccharide--protein glycosyltransferase subunit 1</fullName>
    </recommendedName>
</protein>
<proteinExistence type="inferred from homology"/>
<dbReference type="UniPathway" id="UPA00378"/>
<evidence type="ECO:0000256" key="1">
    <source>
        <dbReference type="ARBA" id="ARBA00002791"/>
    </source>
</evidence>
<accession>A7TFM0</accession>
<dbReference type="RefSeq" id="XP_001646892.1">
    <property type="nucleotide sequence ID" value="XM_001646842.1"/>
</dbReference>
<evidence type="ECO:0000313" key="11">
    <source>
        <dbReference type="EMBL" id="EDO19034.1"/>
    </source>
</evidence>
<dbReference type="GO" id="GO:0018279">
    <property type="term" value="P:protein N-linked glycosylation via asparagine"/>
    <property type="evidence" value="ECO:0007669"/>
    <property type="project" value="EnsemblFungi"/>
</dbReference>
<comment type="similarity">
    <text evidence="4 10">Belongs to the OST1 family.</text>
</comment>
<feature type="chain" id="PRO_5005121886" description="Dolichyl-diphosphooligosaccharide--protein glycosyltransferase subunit 1" evidence="10">
    <location>
        <begin position="21"/>
        <end position="470"/>
    </location>
</feature>
<sequence length="470" mass="54031">MFNTFLWVLITSLLCQRVICDELNLSSTWENVNLNRIIDLSRSYTREKLQITVKNIGNKPSSIYYLAYPNEIISKTALITASLGDSQFIDAALVKDTTTLEDGSIIGYGAVSFPKSVEPGEDFSFEVSIEYNSCGEPYPKHIDIFEEQHLLFRTGRYPLSAYFTKEFTLKFLGSTSYKELNEPQDTNLHGTAEDIAYSYGPFNNIDSYYKNDVIELVYLHNIPLNKVVNLQRDIWVSHWAGSLQFEEYYELVNSGAKLNKGFSRLDHMKKQRQTLHGHYRGVIDTVLPSGAFDHYYTDLVGMVSTYQVNDDHFYLKPRYPIYGGWKYNFTIGWTNVLSDFLRTTEEKDTYILSVPILNGPPDTTYDNTSVSIYLMEGTVVEEVDVPVPYASVQIDTKHSYFDLNKGHVKVTFNFENLVDELRSGRILVKYRYDSTAFYKKPISIASYIFIALISFFTLAHINLNIDNKQK</sequence>
<evidence type="ECO:0000256" key="9">
    <source>
        <dbReference type="ARBA" id="ARBA00023136"/>
    </source>
</evidence>